<protein>
    <submittedName>
        <fullName evidence="3">Uncharacterized protein</fullName>
    </submittedName>
</protein>
<evidence type="ECO:0000256" key="1">
    <source>
        <dbReference type="SAM" id="MobiDB-lite"/>
    </source>
</evidence>
<dbReference type="EMBL" id="VVIM01000011">
    <property type="protein sequence ID" value="KAB0791510.1"/>
    <property type="molecule type" value="Genomic_DNA"/>
</dbReference>
<comment type="caution">
    <text evidence="3">The sequence shown here is derived from an EMBL/GenBank/DDBJ whole genome shotgun (WGS) entry which is preliminary data.</text>
</comment>
<evidence type="ECO:0000313" key="4">
    <source>
        <dbReference type="Proteomes" id="UP000327044"/>
    </source>
</evidence>
<feature type="region of interest" description="Disordered" evidence="1">
    <location>
        <begin position="125"/>
        <end position="154"/>
    </location>
</feature>
<sequence>MKVLKSTFILLLAFILHTTCHPFHPKSDLVHKGHKKIAPKHDPLHVRTDIKKKLRTLTTGKSKLAEEAQARLEVIRKQLQELMERKVPPKSKVSKVAHEVKNVEKKKRWYKLKKDMKRVLSRASIVGESRTKEVETTSSTTEKSVILQPEDLYS</sequence>
<reference evidence="3 4" key="1">
    <citation type="journal article" date="2018" name="Elife">
        <title>Firefly genomes illuminate parallel origins of bioluminescence in beetles.</title>
        <authorList>
            <person name="Fallon T.R."/>
            <person name="Lower S.E."/>
            <person name="Chang C.H."/>
            <person name="Bessho-Uehara M."/>
            <person name="Martin G.J."/>
            <person name="Bewick A.J."/>
            <person name="Behringer M."/>
            <person name="Debat H.J."/>
            <person name="Wong I."/>
            <person name="Day J.C."/>
            <person name="Suvorov A."/>
            <person name="Silva C.J."/>
            <person name="Stanger-Hall K.F."/>
            <person name="Hall D.W."/>
            <person name="Schmitz R.J."/>
            <person name="Nelson D.R."/>
            <person name="Lewis S.M."/>
            <person name="Shigenobu S."/>
            <person name="Bybee S.M."/>
            <person name="Larracuente A.M."/>
            <person name="Oba Y."/>
            <person name="Weng J.K."/>
        </authorList>
    </citation>
    <scope>NUCLEOTIDE SEQUENCE [LARGE SCALE GENOMIC DNA]</scope>
    <source>
        <strain evidence="3">1611_PpyrPB1</strain>
        <tissue evidence="3">Whole body</tissue>
    </source>
</reference>
<dbReference type="Proteomes" id="UP000327044">
    <property type="component" value="Unassembled WGS sequence"/>
</dbReference>
<feature type="chain" id="PRO_5024324906" evidence="2">
    <location>
        <begin position="21"/>
        <end position="154"/>
    </location>
</feature>
<feature type="compositionally biased region" description="Low complexity" evidence="1">
    <location>
        <begin position="136"/>
        <end position="145"/>
    </location>
</feature>
<evidence type="ECO:0000313" key="3">
    <source>
        <dbReference type="EMBL" id="KAB0791510.1"/>
    </source>
</evidence>
<keyword evidence="2" id="KW-0732">Signal</keyword>
<name>A0A5N4A2F4_PHOPY</name>
<feature type="signal peptide" evidence="2">
    <location>
        <begin position="1"/>
        <end position="20"/>
    </location>
</feature>
<dbReference type="InParanoid" id="A0A5N4A2F4"/>
<gene>
    <name evidence="3" type="ORF">PPYR_03310</name>
</gene>
<organism evidence="3 4">
    <name type="scientific">Photinus pyralis</name>
    <name type="common">Common eastern firefly</name>
    <name type="synonym">Lampyris pyralis</name>
    <dbReference type="NCBI Taxonomy" id="7054"/>
    <lineage>
        <taxon>Eukaryota</taxon>
        <taxon>Metazoa</taxon>
        <taxon>Ecdysozoa</taxon>
        <taxon>Arthropoda</taxon>
        <taxon>Hexapoda</taxon>
        <taxon>Insecta</taxon>
        <taxon>Pterygota</taxon>
        <taxon>Neoptera</taxon>
        <taxon>Endopterygota</taxon>
        <taxon>Coleoptera</taxon>
        <taxon>Polyphaga</taxon>
        <taxon>Elateriformia</taxon>
        <taxon>Elateroidea</taxon>
        <taxon>Lampyridae</taxon>
        <taxon>Lampyrinae</taxon>
        <taxon>Photinus</taxon>
    </lineage>
</organism>
<evidence type="ECO:0000256" key="2">
    <source>
        <dbReference type="SAM" id="SignalP"/>
    </source>
</evidence>
<proteinExistence type="predicted"/>
<keyword evidence="4" id="KW-1185">Reference proteome</keyword>
<accession>A0A5N4A2F4</accession>
<dbReference type="AlphaFoldDB" id="A0A5N4A2F4"/>